<sequence>MSTSKVSSSALPSKGLLLENKVLSTKKMPQKKLSSENILQSKMQAIKNAYAALLSKQMSSSKMYSKKMKSKKISVVNSFPSCYRGITSSNLIFSDPRTTKLYRGFLIYFVNESYLLKANFLNYLSIQLEVEDVDSYRQEIDRFLERHPNFKK</sequence>
<evidence type="ECO:0000313" key="1">
    <source>
        <dbReference type="EMBL" id="CAG9804794.1"/>
    </source>
</evidence>
<gene>
    <name evidence="1" type="ORF">CHIRRI_LOCUS7673</name>
</gene>
<reference evidence="1" key="2">
    <citation type="submission" date="2022-10" db="EMBL/GenBank/DDBJ databases">
        <authorList>
            <consortium name="ENA_rothamsted_submissions"/>
            <consortium name="culmorum"/>
            <person name="King R."/>
        </authorList>
    </citation>
    <scope>NUCLEOTIDE SEQUENCE</scope>
</reference>
<organism evidence="1 2">
    <name type="scientific">Chironomus riparius</name>
    <dbReference type="NCBI Taxonomy" id="315576"/>
    <lineage>
        <taxon>Eukaryota</taxon>
        <taxon>Metazoa</taxon>
        <taxon>Ecdysozoa</taxon>
        <taxon>Arthropoda</taxon>
        <taxon>Hexapoda</taxon>
        <taxon>Insecta</taxon>
        <taxon>Pterygota</taxon>
        <taxon>Neoptera</taxon>
        <taxon>Endopterygota</taxon>
        <taxon>Diptera</taxon>
        <taxon>Nematocera</taxon>
        <taxon>Chironomoidea</taxon>
        <taxon>Chironomidae</taxon>
        <taxon>Chironominae</taxon>
        <taxon>Chironomus</taxon>
    </lineage>
</organism>
<dbReference type="Proteomes" id="UP001153620">
    <property type="component" value="Chromosome 2"/>
</dbReference>
<accession>A0A9N9RVY9</accession>
<name>A0A9N9RVY9_9DIPT</name>
<dbReference type="EMBL" id="OU895878">
    <property type="protein sequence ID" value="CAG9804794.1"/>
    <property type="molecule type" value="Genomic_DNA"/>
</dbReference>
<keyword evidence="2" id="KW-1185">Reference proteome</keyword>
<protein>
    <submittedName>
        <fullName evidence="1">Uncharacterized protein</fullName>
    </submittedName>
</protein>
<proteinExistence type="predicted"/>
<dbReference type="AlphaFoldDB" id="A0A9N9RVY9"/>
<evidence type="ECO:0000313" key="2">
    <source>
        <dbReference type="Proteomes" id="UP001153620"/>
    </source>
</evidence>
<reference evidence="1" key="1">
    <citation type="submission" date="2022-01" db="EMBL/GenBank/DDBJ databases">
        <authorList>
            <person name="King R."/>
        </authorList>
    </citation>
    <scope>NUCLEOTIDE SEQUENCE</scope>
</reference>